<dbReference type="AlphaFoldDB" id="A0A7Y0X6W8"/>
<comment type="caution">
    <text evidence="1">The sequence shown here is derived from an EMBL/GenBank/DDBJ whole genome shotgun (WGS) entry which is preliminary data.</text>
</comment>
<accession>A0A7Y0X6W8</accession>
<sequence length="76" mass="8574">IADSKQSCGSSFALAEEDRIKFNRPLKMDNCATDAQMPLRIFKANTYQFTLNPTTNELTVKIKPKQSQDITYSCPV</sequence>
<evidence type="ECO:0000313" key="2">
    <source>
        <dbReference type="Proteomes" id="UP000555836"/>
    </source>
</evidence>
<proteinExistence type="predicted"/>
<feature type="non-terminal residue" evidence="1">
    <location>
        <position position="76"/>
    </location>
</feature>
<dbReference type="EMBL" id="JABCLD010001704">
    <property type="protein sequence ID" value="NMU27004.1"/>
    <property type="molecule type" value="Genomic_DNA"/>
</dbReference>
<feature type="non-terminal residue" evidence="1">
    <location>
        <position position="1"/>
    </location>
</feature>
<organism evidence="1 2">
    <name type="scientific">Vibrio parahaemolyticus</name>
    <dbReference type="NCBI Taxonomy" id="670"/>
    <lineage>
        <taxon>Bacteria</taxon>
        <taxon>Pseudomonadati</taxon>
        <taxon>Pseudomonadota</taxon>
        <taxon>Gammaproteobacteria</taxon>
        <taxon>Vibrionales</taxon>
        <taxon>Vibrionaceae</taxon>
        <taxon>Vibrio</taxon>
    </lineage>
</organism>
<name>A0A7Y0X6W8_VIBPH</name>
<evidence type="ECO:0000313" key="1">
    <source>
        <dbReference type="EMBL" id="NMU27004.1"/>
    </source>
</evidence>
<reference evidence="1 2" key="1">
    <citation type="submission" date="2020-04" db="EMBL/GenBank/DDBJ databases">
        <title>Whole-genome sequencing of Vibrio spp. from China reveals different genetic environments of blaCTX-M-14 among diverse lineages.</title>
        <authorList>
            <person name="Zheng Z."/>
            <person name="Ye L."/>
            <person name="Chen S."/>
        </authorList>
    </citation>
    <scope>NUCLEOTIDE SEQUENCE [LARGE SCALE GENOMIC DNA]</scope>
    <source>
        <strain evidence="1 2">Vb0574</strain>
    </source>
</reference>
<gene>
    <name evidence="1" type="ORF">HKB21_15410</name>
</gene>
<dbReference type="Proteomes" id="UP000555836">
    <property type="component" value="Unassembled WGS sequence"/>
</dbReference>
<protein>
    <submittedName>
        <fullName evidence="1">Alpha-amylase</fullName>
    </submittedName>
</protein>